<dbReference type="Pfam" id="PF13621">
    <property type="entry name" value="Cupin_8"/>
    <property type="match status" value="1"/>
</dbReference>
<dbReference type="SMART" id="SM00558">
    <property type="entry name" value="JmjC"/>
    <property type="match status" value="1"/>
</dbReference>
<dbReference type="AlphaFoldDB" id="A0A9X2HW69"/>
<sequence>MSSAPPVREFYNISRRDFETEIAPSYQPAVLRGLVRQWPAVKAAEQSRDALLQYLQRYASNNPVSLFVGAPDIKRRYFYRDDMQGFNFEQLQGPFGAAMGKLISTIGHAGAPSMYMGATPIPNVLPGFERENSLDIVSPSVVPNIWIGSAATISTHFDTSENIACAVTGKRRFTLFPPEQVRNLYIGPLDNTPAGQPVSMVDLNDPDLERYPRFAEALQHAVVAELEPGDALYIPPLWWHNVDSFGEFNILVNYWWEDLTPLTGSPFDSLVHAILGVSHLPLAQRRAWRAFFDHYVFGEDHPAEHLAPEHRGILGELTPSMSQEIKTYLKHALPSDDKPRDP</sequence>
<accession>A0A9X2HW69</accession>
<proteinExistence type="predicted"/>
<comment type="caution">
    <text evidence="2">The sequence shown here is derived from an EMBL/GenBank/DDBJ whole genome shotgun (WGS) entry which is preliminary data.</text>
</comment>
<dbReference type="RefSeq" id="WP_253966424.1">
    <property type="nucleotide sequence ID" value="NZ_JAMFTH010000001.1"/>
</dbReference>
<dbReference type="PROSITE" id="PS51184">
    <property type="entry name" value="JMJC"/>
    <property type="match status" value="1"/>
</dbReference>
<reference evidence="2" key="1">
    <citation type="submission" date="2022-05" db="EMBL/GenBank/DDBJ databases">
        <authorList>
            <person name="Sun H.-N."/>
        </authorList>
    </citation>
    <scope>NUCLEOTIDE SEQUENCE</scope>
    <source>
        <strain evidence="2">HB14</strain>
    </source>
</reference>
<dbReference type="InterPro" id="IPR041667">
    <property type="entry name" value="Cupin_8"/>
</dbReference>
<keyword evidence="3" id="KW-1185">Reference proteome</keyword>
<evidence type="ECO:0000313" key="3">
    <source>
        <dbReference type="Proteomes" id="UP001139319"/>
    </source>
</evidence>
<dbReference type="PANTHER" id="PTHR12461">
    <property type="entry name" value="HYPOXIA-INDUCIBLE FACTOR 1 ALPHA INHIBITOR-RELATED"/>
    <property type="match status" value="1"/>
</dbReference>
<protein>
    <submittedName>
        <fullName evidence="2">Cupin-like domain-containing protein</fullName>
    </submittedName>
</protein>
<dbReference type="Proteomes" id="UP001139319">
    <property type="component" value="Unassembled WGS sequence"/>
</dbReference>
<dbReference type="EMBL" id="JAMFTH010000001">
    <property type="protein sequence ID" value="MCP8898134.1"/>
    <property type="molecule type" value="Genomic_DNA"/>
</dbReference>
<reference evidence="2" key="2">
    <citation type="submission" date="2023-01" db="EMBL/GenBank/DDBJ databases">
        <title>Gilvimarinus xylanilyticus HB14 isolated from Caulerpa lentillifera aquaculture base in Hainan, China.</title>
        <authorList>
            <person name="Zhang Y.-J."/>
        </authorList>
    </citation>
    <scope>NUCLEOTIDE SEQUENCE</scope>
    <source>
        <strain evidence="2">HB14</strain>
    </source>
</reference>
<dbReference type="Gene3D" id="2.60.120.650">
    <property type="entry name" value="Cupin"/>
    <property type="match status" value="1"/>
</dbReference>
<evidence type="ECO:0000313" key="2">
    <source>
        <dbReference type="EMBL" id="MCP8898134.1"/>
    </source>
</evidence>
<dbReference type="SUPFAM" id="SSF51197">
    <property type="entry name" value="Clavaminate synthase-like"/>
    <property type="match status" value="1"/>
</dbReference>
<feature type="domain" description="JmjC" evidence="1">
    <location>
        <begin position="110"/>
        <end position="273"/>
    </location>
</feature>
<name>A0A9X2HW69_9GAMM</name>
<evidence type="ECO:0000259" key="1">
    <source>
        <dbReference type="PROSITE" id="PS51184"/>
    </source>
</evidence>
<gene>
    <name evidence="2" type="ORF">M6D89_02345</name>
</gene>
<organism evidence="2 3">
    <name type="scientific">Gilvimarinus xylanilyticus</name>
    <dbReference type="NCBI Taxonomy" id="2944139"/>
    <lineage>
        <taxon>Bacteria</taxon>
        <taxon>Pseudomonadati</taxon>
        <taxon>Pseudomonadota</taxon>
        <taxon>Gammaproteobacteria</taxon>
        <taxon>Cellvibrionales</taxon>
        <taxon>Cellvibrionaceae</taxon>
        <taxon>Gilvimarinus</taxon>
    </lineage>
</organism>
<dbReference type="InterPro" id="IPR003347">
    <property type="entry name" value="JmjC_dom"/>
</dbReference>
<dbReference type="PANTHER" id="PTHR12461:SF105">
    <property type="entry name" value="HYPOXIA-INDUCIBLE FACTOR 1-ALPHA INHIBITOR"/>
    <property type="match status" value="1"/>
</dbReference>